<dbReference type="InterPro" id="IPR003609">
    <property type="entry name" value="Pan_app"/>
</dbReference>
<proteinExistence type="predicted"/>
<evidence type="ECO:0000313" key="4">
    <source>
        <dbReference type="Proteomes" id="UP001283361"/>
    </source>
</evidence>
<dbReference type="PROSITE" id="PS50948">
    <property type="entry name" value="PAN"/>
    <property type="match status" value="1"/>
</dbReference>
<gene>
    <name evidence="3" type="ORF">RRG08_062696</name>
</gene>
<feature type="compositionally biased region" description="Polar residues" evidence="1">
    <location>
        <begin position="70"/>
        <end position="79"/>
    </location>
</feature>
<accession>A0AAE1DVV4</accession>
<reference evidence="3" key="1">
    <citation type="journal article" date="2023" name="G3 (Bethesda)">
        <title>A reference genome for the long-term kleptoplast-retaining sea slug Elysia crispata morphotype clarki.</title>
        <authorList>
            <person name="Eastman K.E."/>
            <person name="Pendleton A.L."/>
            <person name="Shaikh M.A."/>
            <person name="Suttiyut T."/>
            <person name="Ogas R."/>
            <person name="Tomko P."/>
            <person name="Gavelis G."/>
            <person name="Widhalm J.R."/>
            <person name="Wisecaver J.H."/>
        </authorList>
    </citation>
    <scope>NUCLEOTIDE SEQUENCE</scope>
    <source>
        <strain evidence="3">ECLA1</strain>
    </source>
</reference>
<evidence type="ECO:0000313" key="3">
    <source>
        <dbReference type="EMBL" id="KAK3784951.1"/>
    </source>
</evidence>
<dbReference type="Pfam" id="PF00024">
    <property type="entry name" value="PAN_1"/>
    <property type="match status" value="1"/>
</dbReference>
<comment type="caution">
    <text evidence="3">The sequence shown here is derived from an EMBL/GenBank/DDBJ whole genome shotgun (WGS) entry which is preliminary data.</text>
</comment>
<keyword evidence="4" id="KW-1185">Reference proteome</keyword>
<feature type="domain" description="Apple" evidence="2">
    <location>
        <begin position="204"/>
        <end position="289"/>
    </location>
</feature>
<organism evidence="3 4">
    <name type="scientific">Elysia crispata</name>
    <name type="common">lettuce slug</name>
    <dbReference type="NCBI Taxonomy" id="231223"/>
    <lineage>
        <taxon>Eukaryota</taxon>
        <taxon>Metazoa</taxon>
        <taxon>Spiralia</taxon>
        <taxon>Lophotrochozoa</taxon>
        <taxon>Mollusca</taxon>
        <taxon>Gastropoda</taxon>
        <taxon>Heterobranchia</taxon>
        <taxon>Euthyneura</taxon>
        <taxon>Panpulmonata</taxon>
        <taxon>Sacoglossa</taxon>
        <taxon>Placobranchoidea</taxon>
        <taxon>Plakobranchidae</taxon>
        <taxon>Elysia</taxon>
    </lineage>
</organism>
<evidence type="ECO:0000259" key="2">
    <source>
        <dbReference type="PROSITE" id="PS50948"/>
    </source>
</evidence>
<dbReference type="EMBL" id="JAWDGP010002178">
    <property type="protein sequence ID" value="KAK3784951.1"/>
    <property type="molecule type" value="Genomic_DNA"/>
</dbReference>
<dbReference type="AlphaFoldDB" id="A0AAE1DVV4"/>
<feature type="region of interest" description="Disordered" evidence="1">
    <location>
        <begin position="61"/>
        <end position="81"/>
    </location>
</feature>
<dbReference type="SUPFAM" id="SSF56436">
    <property type="entry name" value="C-type lectin-like"/>
    <property type="match status" value="1"/>
</dbReference>
<sequence length="457" mass="50667">MTQWLLQMAHPELCRMFTHPSNRMGVSVSSELRSIWLRLIKQVVNTSKSRSKQSESSCFIPFPSLHGKRPTSSNSNPDQLSFKWNRKHRRVTINPLQETQSLMTAALDSCGHCRADQSLGGPGLEPPLCPGRYKIVTWRLVTESLIKDEVNSRFLKDGGGISKIANPIPSGCVHDGRPEELQSFTEVMLRLYIPIVIFLDVFLCRGYQVRSNSYTSLSSVRPYSPVSAPMSLVTSEVECAAHCTTDQHCVLFGYSDQYKECTLAGLPPTPPSPHTVRTDAILYQADYGCVGQDLVYFESISKCVEKLSLTSNDWNTYKAVCMSRDPGSRLLELSAPAEFHYTLSAVFASDFFQAGNLWLGARGQSDDDEHNLVWVTHSLPVNPSFLNGTVSPGDGEDEVEDEVEGEKDDDDDDDDETTLCGYLQKTEVAVYFRTAPCSAVGQGDFSALCERLVGTNS</sequence>
<dbReference type="InterPro" id="IPR016187">
    <property type="entry name" value="CTDL_fold"/>
</dbReference>
<protein>
    <recommendedName>
        <fullName evidence="2">Apple domain-containing protein</fullName>
    </recommendedName>
</protein>
<name>A0AAE1DVV4_9GAST</name>
<dbReference type="Proteomes" id="UP001283361">
    <property type="component" value="Unassembled WGS sequence"/>
</dbReference>
<evidence type="ECO:0000256" key="1">
    <source>
        <dbReference type="SAM" id="MobiDB-lite"/>
    </source>
</evidence>
<feature type="region of interest" description="Disordered" evidence="1">
    <location>
        <begin position="386"/>
        <end position="418"/>
    </location>
</feature>
<feature type="compositionally biased region" description="Acidic residues" evidence="1">
    <location>
        <begin position="394"/>
        <end position="417"/>
    </location>
</feature>